<evidence type="ECO:0000313" key="2">
    <source>
        <dbReference type="Proteomes" id="UP001196413"/>
    </source>
</evidence>
<accession>A0AAD5RFT4</accession>
<dbReference type="Proteomes" id="UP001196413">
    <property type="component" value="Unassembled WGS sequence"/>
</dbReference>
<sequence>MLTQYDEGHLKVKEYVTRIENSCQSHGMQVTTASEIFHLKRQTYDGLKRCVGCGVISL</sequence>
<reference evidence="1" key="1">
    <citation type="submission" date="2021-06" db="EMBL/GenBank/DDBJ databases">
        <title>Parelaphostrongylus tenuis whole genome reference sequence.</title>
        <authorList>
            <person name="Garwood T.J."/>
            <person name="Larsen P.A."/>
            <person name="Fountain-Jones N.M."/>
            <person name="Garbe J.R."/>
            <person name="Macchietto M.G."/>
            <person name="Kania S.A."/>
            <person name="Gerhold R.W."/>
            <person name="Richards J.E."/>
            <person name="Wolf T.M."/>
        </authorList>
    </citation>
    <scope>NUCLEOTIDE SEQUENCE</scope>
    <source>
        <strain evidence="1">MNPRO001-30</strain>
        <tissue evidence="1">Meninges</tissue>
    </source>
</reference>
<protein>
    <submittedName>
        <fullName evidence="1">Uncharacterized protein</fullName>
    </submittedName>
</protein>
<comment type="caution">
    <text evidence="1">The sequence shown here is derived from an EMBL/GenBank/DDBJ whole genome shotgun (WGS) entry which is preliminary data.</text>
</comment>
<proteinExistence type="predicted"/>
<evidence type="ECO:0000313" key="1">
    <source>
        <dbReference type="EMBL" id="KAJ1373724.1"/>
    </source>
</evidence>
<organism evidence="1 2">
    <name type="scientific">Parelaphostrongylus tenuis</name>
    <name type="common">Meningeal worm</name>
    <dbReference type="NCBI Taxonomy" id="148309"/>
    <lineage>
        <taxon>Eukaryota</taxon>
        <taxon>Metazoa</taxon>
        <taxon>Ecdysozoa</taxon>
        <taxon>Nematoda</taxon>
        <taxon>Chromadorea</taxon>
        <taxon>Rhabditida</taxon>
        <taxon>Rhabditina</taxon>
        <taxon>Rhabditomorpha</taxon>
        <taxon>Strongyloidea</taxon>
        <taxon>Metastrongylidae</taxon>
        <taxon>Parelaphostrongylus</taxon>
    </lineage>
</organism>
<dbReference type="EMBL" id="JAHQIW010007341">
    <property type="protein sequence ID" value="KAJ1373724.1"/>
    <property type="molecule type" value="Genomic_DNA"/>
</dbReference>
<keyword evidence="2" id="KW-1185">Reference proteome</keyword>
<gene>
    <name evidence="1" type="ORF">KIN20_036214</name>
</gene>
<dbReference type="AlphaFoldDB" id="A0AAD5RFT4"/>
<name>A0AAD5RFT4_PARTN</name>